<evidence type="ECO:0000313" key="2">
    <source>
        <dbReference type="EMBL" id="MBB2466224.1"/>
    </source>
</evidence>
<evidence type="ECO:0000313" key="1">
    <source>
        <dbReference type="EMBL" id="AVV60441.1"/>
    </source>
</evidence>
<dbReference type="RefSeq" id="WP_000166569.1">
    <property type="nucleotide sequence ID" value="NZ_BFPB01000055.1"/>
</dbReference>
<accession>A0A2R4KLE0</accession>
<dbReference type="AlphaFoldDB" id="A0A2R4KLE0"/>
<geneLocation type="plasmid" evidence="1">
    <name>pG3216.2</name>
</geneLocation>
<dbReference type="GeneID" id="87003667"/>
<name>A0A2R4KLE0_ECOLX</name>
<organism evidence="1">
    <name type="scientific">Escherichia coli</name>
    <dbReference type="NCBI Taxonomy" id="562"/>
    <lineage>
        <taxon>Bacteria</taxon>
        <taxon>Pseudomonadati</taxon>
        <taxon>Pseudomonadota</taxon>
        <taxon>Gammaproteobacteria</taxon>
        <taxon>Enterobacterales</taxon>
        <taxon>Enterobacteriaceae</taxon>
        <taxon>Escherichia</taxon>
    </lineage>
</organism>
<gene>
    <name evidence="2" type="ORF">HEP30_008945</name>
</gene>
<sequence>MTKRCFTYGSDGGLETFATEIAARFERLTPAQQEQARQLFEDAHPGDGYRYQNYNDHRVDPDGQIIVRHIVGNAHY</sequence>
<protein>
    <submittedName>
        <fullName evidence="1">Uncharacterized protein</fullName>
    </submittedName>
</protein>
<reference evidence="1" key="1">
    <citation type="submission" date="2017-11" db="EMBL/GenBank/DDBJ databases">
        <title>Plasmid harboring IMP-8 metallo-beta-lactamase in E. coli isolates from Argentina.</title>
        <authorList>
            <person name="Elena A."/>
            <person name="Cejas D."/>
            <person name="Magarinos F."/>
            <person name="Gutkind G."/>
            <person name="Di Conza J."/>
            <person name="Radice M."/>
        </authorList>
    </citation>
    <scope>NUCLEOTIDE SEQUENCE</scope>
    <source>
        <strain evidence="1">G3216</strain>
        <plasmid evidence="1">pG3216.2</plasmid>
    </source>
</reference>
<dbReference type="EMBL" id="JABWMK020000011">
    <property type="protein sequence ID" value="MBB2466224.1"/>
    <property type="molecule type" value="Genomic_DNA"/>
</dbReference>
<dbReference type="Proteomes" id="UP000531761">
    <property type="component" value="Unassembled WGS sequence"/>
</dbReference>
<reference evidence="2 3" key="2">
    <citation type="submission" date="2020-08" db="EMBL/GenBank/DDBJ databases">
        <title>Draft genome sequences of isolates of diverse host origin from the E. coli Reference Center.</title>
        <authorList>
            <person name="Lacher D.W."/>
            <person name="Mammel M.K."/>
            <person name="Gangiredla J."/>
            <person name="Gebru S.T."/>
            <person name="Barnaba T.J."/>
            <person name="Majowicz S.A."/>
            <person name="Dudley E.G."/>
        </authorList>
    </citation>
    <scope>NUCLEOTIDE SEQUENCE [LARGE SCALE GENOMIC DNA]</scope>
    <source>
        <strain evidence="2 3">10.0349</strain>
    </source>
</reference>
<dbReference type="EMBL" id="MG550958">
    <property type="protein sequence ID" value="AVV60441.1"/>
    <property type="molecule type" value="Genomic_DNA"/>
</dbReference>
<keyword evidence="1" id="KW-0614">Plasmid</keyword>
<evidence type="ECO:0000313" key="3">
    <source>
        <dbReference type="Proteomes" id="UP000531761"/>
    </source>
</evidence>
<proteinExistence type="predicted"/>